<evidence type="ECO:0000313" key="2">
    <source>
        <dbReference type="Proteomes" id="UP001266305"/>
    </source>
</evidence>
<evidence type="ECO:0000313" key="1">
    <source>
        <dbReference type="EMBL" id="KAK2102977.1"/>
    </source>
</evidence>
<comment type="caution">
    <text evidence="1">The sequence shown here is derived from an EMBL/GenBank/DDBJ whole genome shotgun (WGS) entry which is preliminary data.</text>
</comment>
<dbReference type="Proteomes" id="UP001266305">
    <property type="component" value="Unassembled WGS sequence"/>
</dbReference>
<reference evidence="1 2" key="1">
    <citation type="submission" date="2023-05" db="EMBL/GenBank/DDBJ databases">
        <title>B98-5 Cell Line De Novo Hybrid Assembly: An Optical Mapping Approach.</title>
        <authorList>
            <person name="Kananen K."/>
            <person name="Auerbach J.A."/>
            <person name="Kautto E."/>
            <person name="Blachly J.S."/>
        </authorList>
    </citation>
    <scope>NUCLEOTIDE SEQUENCE [LARGE SCALE GENOMIC DNA]</scope>
    <source>
        <strain evidence="1">B95-8</strain>
        <tissue evidence="1">Cell line</tissue>
    </source>
</reference>
<proteinExistence type="predicted"/>
<organism evidence="1 2">
    <name type="scientific">Saguinus oedipus</name>
    <name type="common">Cotton-top tamarin</name>
    <name type="synonym">Oedipomidas oedipus</name>
    <dbReference type="NCBI Taxonomy" id="9490"/>
    <lineage>
        <taxon>Eukaryota</taxon>
        <taxon>Metazoa</taxon>
        <taxon>Chordata</taxon>
        <taxon>Craniata</taxon>
        <taxon>Vertebrata</taxon>
        <taxon>Euteleostomi</taxon>
        <taxon>Mammalia</taxon>
        <taxon>Eutheria</taxon>
        <taxon>Euarchontoglires</taxon>
        <taxon>Primates</taxon>
        <taxon>Haplorrhini</taxon>
        <taxon>Platyrrhini</taxon>
        <taxon>Cebidae</taxon>
        <taxon>Callitrichinae</taxon>
        <taxon>Saguinus</taxon>
    </lineage>
</organism>
<dbReference type="EMBL" id="JASSZA010000009">
    <property type="protein sequence ID" value="KAK2102977.1"/>
    <property type="molecule type" value="Genomic_DNA"/>
</dbReference>
<keyword evidence="2" id="KW-1185">Reference proteome</keyword>
<name>A0ABQ9V0W3_SAGOE</name>
<protein>
    <submittedName>
        <fullName evidence="1">Uncharacterized protein</fullName>
    </submittedName>
</protein>
<sequence length="124" mass="12717">MGLACFLRQEAGPPGRGFSGGCVPVAEATPGQAEDPQSFGGSALKVPENVAFEVGTGESQCSRAQGVQRGQHGHQLDTERIGPGVAACQGNTSKCAKKEKVPSQDCQNGKVLPLLGEVLEEAPS</sequence>
<gene>
    <name evidence="1" type="ORF">P7K49_020644</name>
</gene>
<accession>A0ABQ9V0W3</accession>